<dbReference type="InterPro" id="IPR044023">
    <property type="entry name" value="Ig_7"/>
</dbReference>
<dbReference type="EMBL" id="VJVW01000001">
    <property type="protein sequence ID" value="MUP41694.1"/>
    <property type="molecule type" value="Genomic_DNA"/>
</dbReference>
<reference evidence="3 4" key="1">
    <citation type="submission" date="2019-07" db="EMBL/GenBank/DDBJ databases">
        <title>Gramella aestuarii sp. nov., isolated from a tidal flat, and emended description of Gramella echinicola.</title>
        <authorList>
            <person name="Liu L."/>
        </authorList>
    </citation>
    <scope>NUCLEOTIDE SEQUENCE [LARGE SCALE GENOMIC DNA]</scope>
    <source>
        <strain evidence="3 4">BS12</strain>
    </source>
</reference>
<evidence type="ECO:0000313" key="4">
    <source>
        <dbReference type="Proteomes" id="UP000460416"/>
    </source>
</evidence>
<organism evidence="3 4">
    <name type="scientific">Christiangramia aestuarii</name>
    <dbReference type="NCBI Taxonomy" id="1028746"/>
    <lineage>
        <taxon>Bacteria</taxon>
        <taxon>Pseudomonadati</taxon>
        <taxon>Bacteroidota</taxon>
        <taxon>Flavobacteriia</taxon>
        <taxon>Flavobacteriales</taxon>
        <taxon>Flavobacteriaceae</taxon>
        <taxon>Christiangramia</taxon>
    </lineage>
</organism>
<dbReference type="NCBIfam" id="TIGR04131">
    <property type="entry name" value="Bac_Flav_CTERM"/>
    <property type="match status" value="1"/>
</dbReference>
<protein>
    <submittedName>
        <fullName evidence="3">Gliding motility-associated C-terminal domain-containing protein</fullName>
    </submittedName>
</protein>
<keyword evidence="4" id="KW-1185">Reference proteome</keyword>
<gene>
    <name evidence="3" type="ORF">FLP08_03835</name>
</gene>
<feature type="domain" description="Ig-like" evidence="2">
    <location>
        <begin position="1227"/>
        <end position="1305"/>
    </location>
</feature>
<dbReference type="Proteomes" id="UP000460416">
    <property type="component" value="Unassembled WGS sequence"/>
</dbReference>
<feature type="compositionally biased region" description="Low complexity" evidence="1">
    <location>
        <begin position="396"/>
        <end position="405"/>
    </location>
</feature>
<comment type="caution">
    <text evidence="3">The sequence shown here is derived from an EMBL/GenBank/DDBJ whole genome shotgun (WGS) entry which is preliminary data.</text>
</comment>
<accession>A0A7M3SYL3</accession>
<name>A0A7M3SYL3_9FLAO</name>
<evidence type="ECO:0000313" key="3">
    <source>
        <dbReference type="EMBL" id="MUP41694.1"/>
    </source>
</evidence>
<dbReference type="Pfam" id="PF19081">
    <property type="entry name" value="Ig_7"/>
    <property type="match status" value="1"/>
</dbReference>
<sequence>MQNFTFGRKGINWFLFAFILFVGNLSASYAQNCPTLDSGDETQNFCYLSRVSDLQANPNGDGLRWYRTATSATPIPNDEILQNGSYFAGNNSGDCASREEVVVTVDDPGTPTSPFGNFYEPCEYSTSDVTTVGDLKALIGPANPGYEINVFDENNEFGSTELTDDFVLVEGDSYFVGRDDLSTSCDYSSRIAIRYDPILATAPAAEPAQEICEEGTVSDLEAEGINRWYSTATSNPALDPSTPLVDGQTYYASRIVNRTNSSLPPCESQDRTAVTVTLTEGPDAGEDNTGTVCFPDVSTTFPSEDAVRNFYLDLLDTGVARNGTFSPSIGAVVSQYQADEDGLGDFTTTYTIGSEGCEDSVDLTISVVEETPANAGSFDDIPEVCASDDTIDLTTLTNNDPDATPGGTFTGDGVTDNTFDPSTGEGEYVITYQVDEDSAPCTTGTDSTTFTITVGSAAAGENGSVTLSPTDAPVNLFNYLNGTPEMGGTWSPGDGTFDPATDTPGDFEYTVTNSCGSDSAIVSVTVTSCATPPNAGSDNFGIVCLSDVPSTFPSFDEVRKFYLNLLDAGVSRTGTFDPTIRQIVTAYNNDSDGLGDFTVTYTVGEDDCQDSTDLTIRVVEEGPANAGDFDNLPNVCSDEGPIDLDALTNNDPDATIGGTFSGEGVTDNEFDPSSVEAGTYTITYRVDDSTPCTTGEDETTFEITVEDAPISTNVGRSLCVSEAQTLIDDNAALQVFLNDILSEAGVDTVNPAGFDAADLAEGQALLAYVANPTSDSETFDFSYIDESTTSVCEDGVINISITINNLVDAEAGTIGDQRVCESDDMVDLAMFLGSDSIAGGTFDGPGVTDNMFDPSIGTNEAGYEITYTVDDSVDCVREGTSDDETFTIFVDESIEAGDPNSGDVCRDLIGELFPNNASVRRYYLNLLSDGVSRNGTFEPTIQQVINDYNANPEQDVFTTTYTVTNGGCSDSVDLTINVYDGIPAEIGDIEDPAPICRNAEDVDLFSFLPEDANPNGTFEGYEDGIFSPGMEGAGTFDITYSLTDDSPCTEGEASETFTITVTESAFAGMDMDLNVCMDAGVQDLFLSLSADADTTGEFTLDDEVIADGMMDPSELEAGEYEVIYTVPAINDCGDDTATFTITVEEAPGAPTVEGNPFTFCANDGATVADLSATGTNLTFYTDAELTMMVAAEDVLETGTYYATQRNDDGACESAAAEITVTVDDVETPTISNTTQEFCEFDDAIIADLTEEVNGTGAITWYDAAEGGNILTDGTPLQDGTVYYATSTNASTGCESSVRLAVTVSIDDDCPLIIPEAFSPNGDGLNDTFEIRNIRDKYPNFTLKIRNRFGDKVYQGNANTPDWDGLSSESSFGSGTLPVGAYFYYLDYNDGSTEPVRGTVYLSR</sequence>
<evidence type="ECO:0000256" key="1">
    <source>
        <dbReference type="SAM" id="MobiDB-lite"/>
    </source>
</evidence>
<evidence type="ECO:0000259" key="2">
    <source>
        <dbReference type="Pfam" id="PF19081"/>
    </source>
</evidence>
<proteinExistence type="predicted"/>
<dbReference type="Pfam" id="PF13585">
    <property type="entry name" value="CHU_C"/>
    <property type="match status" value="1"/>
</dbReference>
<feature type="region of interest" description="Disordered" evidence="1">
    <location>
        <begin position="396"/>
        <end position="415"/>
    </location>
</feature>
<dbReference type="InterPro" id="IPR026341">
    <property type="entry name" value="T9SS_type_B"/>
</dbReference>